<sequence length="372" mass="42034">MNEAVLSLCCSLGVLLVVSLGYSCIKPNGGQCIKIHLVYFASAICLVAFLPTNIAKYVFTELTVSLVGAMYPVYRATRAVCTPDDDDDKEWLQYWMLGGVLFMITTWVDDVIKQNSVDTIWLGSLLFIFYWLYFPLTCGALVVYEKVTAPYLGPKLKPLQRQMNNFIIYLQQMLSNAFHLYLVWIIFMFLPAGLKRIVAIAIGTVYPTICSITAVATEEIEDDTYWLTYWSVYGCLFLIMDVSEDFLGRIPGFYTLIIFTTIYLMLPMFRGADKIFRKVLVPLAGLHELLVLRDAITIKKQMLKDLDPERAAVVQKSIAKFFDGSTSDSDPSVLKEELMQGWGKIKLPKIKLPFGKAEDGSSDEPNEKTNLV</sequence>
<dbReference type="EMBL" id="JATAAI010000013">
    <property type="protein sequence ID" value="KAK1741597.1"/>
    <property type="molecule type" value="Genomic_DNA"/>
</dbReference>
<name>A0AAD9DBU0_9STRA</name>
<evidence type="ECO:0000256" key="5">
    <source>
        <dbReference type="ARBA" id="ARBA00023136"/>
    </source>
</evidence>
<feature type="transmembrane region" description="Helical" evidence="7">
    <location>
        <begin position="197"/>
        <end position="217"/>
    </location>
</feature>
<dbReference type="GO" id="GO:0016020">
    <property type="term" value="C:membrane"/>
    <property type="evidence" value="ECO:0007669"/>
    <property type="project" value="UniProtKB-SubCell"/>
</dbReference>
<gene>
    <name evidence="9" type="ORF">QTG54_008075</name>
</gene>
<keyword evidence="5 7" id="KW-0472">Membrane</keyword>
<dbReference type="PANTHER" id="PTHR12300">
    <property type="entry name" value="HVA22-LIKE PROTEINS"/>
    <property type="match status" value="1"/>
</dbReference>
<evidence type="ECO:0000256" key="7">
    <source>
        <dbReference type="SAM" id="Phobius"/>
    </source>
</evidence>
<feature type="transmembrane region" description="Helical" evidence="7">
    <location>
        <begin position="119"/>
        <end position="144"/>
    </location>
</feature>
<organism evidence="9 10">
    <name type="scientific">Skeletonema marinoi</name>
    <dbReference type="NCBI Taxonomy" id="267567"/>
    <lineage>
        <taxon>Eukaryota</taxon>
        <taxon>Sar</taxon>
        <taxon>Stramenopiles</taxon>
        <taxon>Ochrophyta</taxon>
        <taxon>Bacillariophyta</taxon>
        <taxon>Coscinodiscophyceae</taxon>
        <taxon>Thalassiosirophycidae</taxon>
        <taxon>Thalassiosirales</taxon>
        <taxon>Skeletonemataceae</taxon>
        <taxon>Skeletonema</taxon>
        <taxon>Skeletonema marinoi-dohrnii complex</taxon>
    </lineage>
</organism>
<keyword evidence="3 7" id="KW-0812">Transmembrane</keyword>
<feature type="transmembrane region" description="Helical" evidence="7">
    <location>
        <begin position="94"/>
        <end position="112"/>
    </location>
</feature>
<evidence type="ECO:0000313" key="10">
    <source>
        <dbReference type="Proteomes" id="UP001224775"/>
    </source>
</evidence>
<feature type="signal peptide" evidence="8">
    <location>
        <begin position="1"/>
        <end position="21"/>
    </location>
</feature>
<reference evidence="9" key="1">
    <citation type="submission" date="2023-06" db="EMBL/GenBank/DDBJ databases">
        <title>Survivors Of The Sea: Transcriptome response of Skeletonema marinoi to long-term dormancy.</title>
        <authorList>
            <person name="Pinder M.I.M."/>
            <person name="Kourtchenko O."/>
            <person name="Robertson E.K."/>
            <person name="Larsson T."/>
            <person name="Maumus F."/>
            <person name="Osuna-Cruz C.M."/>
            <person name="Vancaester E."/>
            <person name="Stenow R."/>
            <person name="Vandepoele K."/>
            <person name="Ploug H."/>
            <person name="Bruchert V."/>
            <person name="Godhe A."/>
            <person name="Topel M."/>
        </authorList>
    </citation>
    <scope>NUCLEOTIDE SEQUENCE</scope>
    <source>
        <strain evidence="9">R05AC</strain>
    </source>
</reference>
<keyword evidence="10" id="KW-1185">Reference proteome</keyword>
<feature type="transmembrane region" description="Helical" evidence="7">
    <location>
        <begin position="252"/>
        <end position="269"/>
    </location>
</feature>
<accession>A0AAD9DBU0</accession>
<evidence type="ECO:0000256" key="2">
    <source>
        <dbReference type="ARBA" id="ARBA00008573"/>
    </source>
</evidence>
<evidence type="ECO:0000256" key="8">
    <source>
        <dbReference type="SAM" id="SignalP"/>
    </source>
</evidence>
<evidence type="ECO:0000256" key="3">
    <source>
        <dbReference type="ARBA" id="ARBA00022692"/>
    </source>
</evidence>
<dbReference type="InterPro" id="IPR004345">
    <property type="entry name" value="TB2_DP1_HVA22"/>
</dbReference>
<feature type="transmembrane region" description="Helical" evidence="7">
    <location>
        <begin position="33"/>
        <end position="50"/>
    </location>
</feature>
<dbReference type="PANTHER" id="PTHR12300:SF161">
    <property type="entry name" value="RECEPTOR EXPRESSION-ENHANCING PROTEIN"/>
    <property type="match status" value="1"/>
</dbReference>
<keyword evidence="8" id="KW-0732">Signal</keyword>
<protein>
    <submittedName>
        <fullName evidence="9">HVA22/TB2/DP1 family protein</fullName>
    </submittedName>
</protein>
<evidence type="ECO:0000256" key="4">
    <source>
        <dbReference type="ARBA" id="ARBA00022989"/>
    </source>
</evidence>
<comment type="caution">
    <text evidence="9">The sequence shown here is derived from an EMBL/GenBank/DDBJ whole genome shotgun (WGS) entry which is preliminary data.</text>
</comment>
<comment type="similarity">
    <text evidence="2 6">Belongs to the DP1 family.</text>
</comment>
<evidence type="ECO:0000256" key="1">
    <source>
        <dbReference type="ARBA" id="ARBA00004141"/>
    </source>
</evidence>
<evidence type="ECO:0000256" key="6">
    <source>
        <dbReference type="RuleBase" id="RU362006"/>
    </source>
</evidence>
<feature type="chain" id="PRO_5042169613" evidence="8">
    <location>
        <begin position="22"/>
        <end position="372"/>
    </location>
</feature>
<dbReference type="AlphaFoldDB" id="A0AAD9DBU0"/>
<comment type="subcellular location">
    <subcellularLocation>
        <location evidence="1 6">Membrane</location>
        <topology evidence="1 6">Multi-pass membrane protein</topology>
    </subcellularLocation>
</comment>
<keyword evidence="4 7" id="KW-1133">Transmembrane helix</keyword>
<evidence type="ECO:0000313" key="9">
    <source>
        <dbReference type="EMBL" id="KAK1741597.1"/>
    </source>
</evidence>
<dbReference type="Pfam" id="PF03134">
    <property type="entry name" value="TB2_DP1_HVA22"/>
    <property type="match status" value="2"/>
</dbReference>
<feature type="transmembrane region" description="Helical" evidence="7">
    <location>
        <begin position="166"/>
        <end position="190"/>
    </location>
</feature>
<proteinExistence type="inferred from homology"/>
<dbReference type="Proteomes" id="UP001224775">
    <property type="component" value="Unassembled WGS sequence"/>
</dbReference>
<feature type="transmembrane region" description="Helical" evidence="7">
    <location>
        <begin position="223"/>
        <end position="240"/>
    </location>
</feature>